<evidence type="ECO:0000313" key="2">
    <source>
        <dbReference type="Proteomes" id="UP000277204"/>
    </source>
</evidence>
<proteinExistence type="predicted"/>
<reference evidence="1 2" key="1">
    <citation type="submission" date="2018-11" db="EMBL/GenBank/DDBJ databases">
        <authorList>
            <consortium name="Pathogen Informatics"/>
        </authorList>
    </citation>
    <scope>NUCLEOTIDE SEQUENCE [LARGE SCALE GENOMIC DNA]</scope>
    <source>
        <strain evidence="1 2">Zambia</strain>
    </source>
</reference>
<name>A0A183MKF7_9TREM</name>
<keyword evidence="2" id="KW-1185">Reference proteome</keyword>
<organism evidence="1 2">
    <name type="scientific">Schistosoma margrebowiei</name>
    <dbReference type="NCBI Taxonomy" id="48269"/>
    <lineage>
        <taxon>Eukaryota</taxon>
        <taxon>Metazoa</taxon>
        <taxon>Spiralia</taxon>
        <taxon>Lophotrochozoa</taxon>
        <taxon>Platyhelminthes</taxon>
        <taxon>Trematoda</taxon>
        <taxon>Digenea</taxon>
        <taxon>Strigeidida</taxon>
        <taxon>Schistosomatoidea</taxon>
        <taxon>Schistosomatidae</taxon>
        <taxon>Schistosoma</taxon>
    </lineage>
</organism>
<dbReference type="EMBL" id="UZAI01017162">
    <property type="protein sequence ID" value="VDP21243.1"/>
    <property type="molecule type" value="Genomic_DNA"/>
</dbReference>
<evidence type="ECO:0000313" key="1">
    <source>
        <dbReference type="EMBL" id="VDP21243.1"/>
    </source>
</evidence>
<dbReference type="AlphaFoldDB" id="A0A183MKF7"/>
<accession>A0A183MKF7</accession>
<gene>
    <name evidence="1" type="ORF">SMRZ_LOCUS16532</name>
</gene>
<protein>
    <submittedName>
        <fullName evidence="1">Uncharacterized protein</fullName>
    </submittedName>
</protein>
<dbReference type="STRING" id="48269.A0A183MKF7"/>
<sequence>MKPHHVFQSLQHLLYRHDGRHGNANTRILIFSSLNIRTILIERDQALLRLFPNKKLSVIYPSKLYPSILPEGETVKDQSQSFSDVQSTTLNLSKIKATSSFGNMKNSKSEQLLVVSGEIVPNTEVAIVSKTASKPSTEKSVKGLNKTEAVPSLLSTPLSPNTPTSIISINLPQTTTVSSKSPGLFSLLPTPVCGSSGIMFGFGQSHVISTATTNTAISSSLSSLFTGIPLKTTSPIITNSNTTTKSNVTFKSRPLFGAPNLVTATTVVSSTCSTGTNIFLFDNPNQLSSTINTKSVTTVSLANTVICLTGTLISKGEAFNKTPTRSVSSVFGGLFVEAATVNSQEIISNSTNGRTDLFGSPMGSDTKPTNILFSASS</sequence>
<dbReference type="Proteomes" id="UP000277204">
    <property type="component" value="Unassembled WGS sequence"/>
</dbReference>